<evidence type="ECO:0000313" key="1">
    <source>
        <dbReference type="EMBL" id="MYM98284.1"/>
    </source>
</evidence>
<sequence length="53" mass="6210">MRRTTTSRAKARCALGFWKGELLMADEANREEMGQFGRRIAEGKARNWKYEKC</sequence>
<gene>
    <name evidence="1" type="ORF">GTP90_31000</name>
</gene>
<organism evidence="1 2">
    <name type="scientific">Duganella vulcania</name>
    <dbReference type="NCBI Taxonomy" id="2692166"/>
    <lineage>
        <taxon>Bacteria</taxon>
        <taxon>Pseudomonadati</taxon>
        <taxon>Pseudomonadota</taxon>
        <taxon>Betaproteobacteria</taxon>
        <taxon>Burkholderiales</taxon>
        <taxon>Oxalobacteraceae</taxon>
        <taxon>Telluria group</taxon>
        <taxon>Duganella</taxon>
    </lineage>
</organism>
<protein>
    <submittedName>
        <fullName evidence="1">Uncharacterized protein</fullName>
    </submittedName>
</protein>
<dbReference type="Proteomes" id="UP000447355">
    <property type="component" value="Unassembled WGS sequence"/>
</dbReference>
<name>A0A845GVH0_9BURK</name>
<comment type="caution">
    <text evidence="1">The sequence shown here is derived from an EMBL/GenBank/DDBJ whole genome shotgun (WGS) entry which is preliminary data.</text>
</comment>
<accession>A0A845GVH0</accession>
<reference evidence="1" key="1">
    <citation type="submission" date="2019-12" db="EMBL/GenBank/DDBJ databases">
        <title>Novel species isolated from a subtropical stream in China.</title>
        <authorList>
            <person name="Lu H."/>
        </authorList>
    </citation>
    <scope>NUCLEOTIDE SEQUENCE [LARGE SCALE GENOMIC DNA]</scope>
    <source>
        <strain evidence="1">FT81W</strain>
    </source>
</reference>
<dbReference type="AlphaFoldDB" id="A0A845GVH0"/>
<proteinExistence type="predicted"/>
<dbReference type="EMBL" id="WWCX01000111">
    <property type="protein sequence ID" value="MYM98284.1"/>
    <property type="molecule type" value="Genomic_DNA"/>
</dbReference>
<evidence type="ECO:0000313" key="2">
    <source>
        <dbReference type="Proteomes" id="UP000447355"/>
    </source>
</evidence>
<dbReference type="RefSeq" id="WP_175048302.1">
    <property type="nucleotide sequence ID" value="NZ_WWCX01000111.1"/>
</dbReference>